<proteinExistence type="predicted"/>
<feature type="region of interest" description="Disordered" evidence="1">
    <location>
        <begin position="38"/>
        <end position="57"/>
    </location>
</feature>
<evidence type="ECO:0000313" key="2">
    <source>
        <dbReference type="EMBL" id="OAT11240.1"/>
    </source>
</evidence>
<evidence type="ECO:0000313" key="3">
    <source>
        <dbReference type="Proteomes" id="UP000002038"/>
    </source>
</evidence>
<dbReference type="RefSeq" id="XP_031579737.1">
    <property type="nucleotide sequence ID" value="XM_031725183.1"/>
</dbReference>
<evidence type="ECO:0000256" key="1">
    <source>
        <dbReference type="SAM" id="MobiDB-lite"/>
    </source>
</evidence>
<dbReference type="EMBL" id="GG657462">
    <property type="protein sequence ID" value="OAT11240.1"/>
    <property type="molecule type" value="Genomic_DNA"/>
</dbReference>
<accession>A0A179UTQ6</accession>
<reference evidence="3" key="1">
    <citation type="journal article" date="2015" name="PLoS Genet.">
        <title>The dynamic genome and transcriptome of the human fungal pathogen Blastomyces and close relative Emmonsia.</title>
        <authorList>
            <person name="Munoz J.F."/>
            <person name="Gauthier G.M."/>
            <person name="Desjardins C.A."/>
            <person name="Gallo J.E."/>
            <person name="Holder J."/>
            <person name="Sullivan T.D."/>
            <person name="Marty A.J."/>
            <person name="Carmen J.C."/>
            <person name="Chen Z."/>
            <person name="Ding L."/>
            <person name="Gujja S."/>
            <person name="Magrini V."/>
            <person name="Misas E."/>
            <person name="Mitreva M."/>
            <person name="Priest M."/>
            <person name="Saif S."/>
            <person name="Whiston E.A."/>
            <person name="Young S."/>
            <person name="Zeng Q."/>
            <person name="Goldman W.E."/>
            <person name="Mardis E.R."/>
            <person name="Taylor J.W."/>
            <person name="McEwen J.G."/>
            <person name="Clay O.K."/>
            <person name="Klein B.S."/>
            <person name="Cuomo C.A."/>
        </authorList>
    </citation>
    <scope>NUCLEOTIDE SEQUENCE [LARGE SCALE GENOMIC DNA]</scope>
    <source>
        <strain evidence="3">SLH14081</strain>
    </source>
</reference>
<dbReference type="AlphaFoldDB" id="A0A179UTQ6"/>
<organism evidence="2 3">
    <name type="scientific">Blastomyces gilchristii (strain SLH14081)</name>
    <name type="common">Blastomyces dermatitidis</name>
    <dbReference type="NCBI Taxonomy" id="559298"/>
    <lineage>
        <taxon>Eukaryota</taxon>
        <taxon>Fungi</taxon>
        <taxon>Dikarya</taxon>
        <taxon>Ascomycota</taxon>
        <taxon>Pezizomycotina</taxon>
        <taxon>Eurotiomycetes</taxon>
        <taxon>Eurotiomycetidae</taxon>
        <taxon>Onygenales</taxon>
        <taxon>Ajellomycetaceae</taxon>
        <taxon>Blastomyces</taxon>
    </lineage>
</organism>
<dbReference type="KEGG" id="bgh:BDBG_17474"/>
<dbReference type="VEuPathDB" id="FungiDB:BDBG_17474"/>
<dbReference type="GeneID" id="42529161"/>
<gene>
    <name evidence="2" type="ORF">BDBG_17474</name>
</gene>
<feature type="compositionally biased region" description="Low complexity" evidence="1">
    <location>
        <begin position="41"/>
        <end position="57"/>
    </location>
</feature>
<name>A0A179UTQ6_BLAGS</name>
<sequence>MLITNQKVASEVFELNEIIAEEQSDEFNIYEDSVEGISEMSDNAESSSDWNDNSSASEKTCIRLEIARLQYEVE</sequence>
<dbReference type="Proteomes" id="UP000002038">
    <property type="component" value="Unassembled WGS sequence"/>
</dbReference>
<protein>
    <submittedName>
        <fullName evidence="2">Uncharacterized protein</fullName>
    </submittedName>
</protein>
<keyword evidence="3" id="KW-1185">Reference proteome</keyword>